<reference evidence="3 4" key="1">
    <citation type="submission" date="2019-06" db="EMBL/GenBank/DDBJ databases">
        <title>Sequencing the genomes of 1000 actinobacteria strains.</title>
        <authorList>
            <person name="Klenk H.-P."/>
        </authorList>
    </citation>
    <scope>NUCLEOTIDE SEQUENCE [LARGE SCALE GENOMIC DNA]</scope>
    <source>
        <strain evidence="3 4">DSM 18935</strain>
    </source>
</reference>
<keyword evidence="2" id="KW-0234">DNA repair</keyword>
<keyword evidence="4" id="KW-1185">Reference proteome</keyword>
<evidence type="ECO:0000256" key="2">
    <source>
        <dbReference type="ARBA" id="ARBA00023204"/>
    </source>
</evidence>
<dbReference type="GO" id="GO:0005737">
    <property type="term" value="C:cytoplasm"/>
    <property type="evidence" value="ECO:0007669"/>
    <property type="project" value="TreeGrafter"/>
</dbReference>
<dbReference type="InterPro" id="IPR011257">
    <property type="entry name" value="DNA_glycosylase"/>
</dbReference>
<dbReference type="GO" id="GO:0006285">
    <property type="term" value="P:base-excision repair, AP site formation"/>
    <property type="evidence" value="ECO:0007669"/>
    <property type="project" value="TreeGrafter"/>
</dbReference>
<dbReference type="Gene3D" id="1.10.340.30">
    <property type="entry name" value="Hypothetical protein, domain 2"/>
    <property type="match status" value="1"/>
</dbReference>
<evidence type="ECO:0000313" key="4">
    <source>
        <dbReference type="Proteomes" id="UP000315628"/>
    </source>
</evidence>
<organism evidence="3 4">
    <name type="scientific">Marihabitans asiaticum</name>
    <dbReference type="NCBI Taxonomy" id="415218"/>
    <lineage>
        <taxon>Bacteria</taxon>
        <taxon>Bacillati</taxon>
        <taxon>Actinomycetota</taxon>
        <taxon>Actinomycetes</taxon>
        <taxon>Micrococcales</taxon>
        <taxon>Intrasporangiaceae</taxon>
        <taxon>Marihabitans</taxon>
    </lineage>
</organism>
<dbReference type="GO" id="GO:0043916">
    <property type="term" value="F:DNA-7-methylguanine glycosylase activity"/>
    <property type="evidence" value="ECO:0007669"/>
    <property type="project" value="TreeGrafter"/>
</dbReference>
<dbReference type="GO" id="GO:0006307">
    <property type="term" value="P:DNA alkylation repair"/>
    <property type="evidence" value="ECO:0007669"/>
    <property type="project" value="TreeGrafter"/>
</dbReference>
<dbReference type="PANTHER" id="PTHR43003:SF6">
    <property type="entry name" value="DNA GLYCOSYLASE"/>
    <property type="match status" value="1"/>
</dbReference>
<gene>
    <name evidence="3" type="ORF">FB557_0942</name>
</gene>
<proteinExistence type="predicted"/>
<comment type="caution">
    <text evidence="3">The sequence shown here is derived from an EMBL/GenBank/DDBJ whole genome shotgun (WGS) entry which is preliminary data.</text>
</comment>
<dbReference type="InterPro" id="IPR051912">
    <property type="entry name" value="Alkylbase_DNA_Glycosylase/TA"/>
</dbReference>
<dbReference type="GO" id="GO:0032993">
    <property type="term" value="C:protein-DNA complex"/>
    <property type="evidence" value="ECO:0007669"/>
    <property type="project" value="TreeGrafter"/>
</dbReference>
<accession>A0A560WCV3</accession>
<sequence length="305" mass="33039">MELTRRHQPAGLSDPVDLDRVLGPFRRGAGDPTSARRPDGWWLAWTTPSGPVTARLASRQQVEASAWGPGAEWFLEALPDLLGGRDDPAGFTPSHDLVARAWPSWSGYRVPASRLVLQALVCAALEQRVTGREAFASYRQLVRRYGCPAPGPGERLGLVCPPDARGWALVPSWAWLRAGVDSARSRVVVTVARAAGRVEECADLAPVDARRRLRALPGVGVWTAAEVAQRALGDADAVSFGDYHLARNVTLALTGEIGDDDDLARLLVPYAGHRHRACRIVTAAGGQVPRRGPRRTLPTHLPTRF</sequence>
<dbReference type="SUPFAM" id="SSF48150">
    <property type="entry name" value="DNA-glycosylase"/>
    <property type="match status" value="1"/>
</dbReference>
<keyword evidence="1" id="KW-0227">DNA damage</keyword>
<dbReference type="GO" id="GO:0032131">
    <property type="term" value="F:alkylated DNA binding"/>
    <property type="evidence" value="ECO:0007669"/>
    <property type="project" value="TreeGrafter"/>
</dbReference>
<dbReference type="GO" id="GO:0008725">
    <property type="term" value="F:DNA-3-methyladenine glycosylase activity"/>
    <property type="evidence" value="ECO:0007669"/>
    <property type="project" value="TreeGrafter"/>
</dbReference>
<name>A0A560WCV3_9MICO</name>
<evidence type="ECO:0000256" key="1">
    <source>
        <dbReference type="ARBA" id="ARBA00022763"/>
    </source>
</evidence>
<dbReference type="AlphaFoldDB" id="A0A560WCV3"/>
<protein>
    <submittedName>
        <fullName evidence="3">3-methyladenine DNA glycosylase/8-oxoguanine DNA glycosylase</fullName>
    </submittedName>
</protein>
<dbReference type="EMBL" id="VIUW01000002">
    <property type="protein sequence ID" value="TWD15432.1"/>
    <property type="molecule type" value="Genomic_DNA"/>
</dbReference>
<dbReference type="RefSeq" id="WP_246074449.1">
    <property type="nucleotide sequence ID" value="NZ_BAAAYT010000005.1"/>
</dbReference>
<dbReference type="PANTHER" id="PTHR43003">
    <property type="entry name" value="DNA-3-METHYLADENINE GLYCOSYLASE"/>
    <property type="match status" value="1"/>
</dbReference>
<dbReference type="Proteomes" id="UP000315628">
    <property type="component" value="Unassembled WGS sequence"/>
</dbReference>
<evidence type="ECO:0000313" key="3">
    <source>
        <dbReference type="EMBL" id="TWD15432.1"/>
    </source>
</evidence>